<keyword evidence="1" id="KW-0677">Repeat</keyword>
<feature type="repeat" description="ANK" evidence="3">
    <location>
        <begin position="1405"/>
        <end position="1437"/>
    </location>
</feature>
<dbReference type="InterPro" id="IPR036770">
    <property type="entry name" value="Ankyrin_rpt-contain_sf"/>
</dbReference>
<dbReference type="SUPFAM" id="SSF52540">
    <property type="entry name" value="P-loop containing nucleoside triphosphate hydrolases"/>
    <property type="match status" value="1"/>
</dbReference>
<dbReference type="Gene3D" id="1.25.40.20">
    <property type="entry name" value="Ankyrin repeat-containing domain"/>
    <property type="match status" value="4"/>
</dbReference>
<feature type="repeat" description="ANK" evidence="3">
    <location>
        <begin position="1372"/>
        <end position="1404"/>
    </location>
</feature>
<feature type="repeat" description="ANK" evidence="3">
    <location>
        <begin position="1339"/>
        <end position="1371"/>
    </location>
</feature>
<comment type="caution">
    <text evidence="5">The sequence shown here is derived from an EMBL/GenBank/DDBJ whole genome shotgun (WGS) entry which is preliminary data.</text>
</comment>
<evidence type="ECO:0000313" key="6">
    <source>
        <dbReference type="Proteomes" id="UP001168821"/>
    </source>
</evidence>
<evidence type="ECO:0000256" key="1">
    <source>
        <dbReference type="ARBA" id="ARBA00022737"/>
    </source>
</evidence>
<evidence type="ECO:0000256" key="3">
    <source>
        <dbReference type="PROSITE-ProRule" id="PRU00023"/>
    </source>
</evidence>
<reference evidence="5" key="1">
    <citation type="journal article" date="2023" name="G3 (Bethesda)">
        <title>Whole genome assemblies of Zophobas morio and Tenebrio molitor.</title>
        <authorList>
            <person name="Kaur S."/>
            <person name="Stinson S.A."/>
            <person name="diCenzo G.C."/>
        </authorList>
    </citation>
    <scope>NUCLEOTIDE SEQUENCE</scope>
    <source>
        <strain evidence="5">QUZm001</strain>
    </source>
</reference>
<dbReference type="EMBL" id="JALNTZ010000005">
    <property type="protein sequence ID" value="KAJ3652953.1"/>
    <property type="molecule type" value="Genomic_DNA"/>
</dbReference>
<dbReference type="SMART" id="SM00248">
    <property type="entry name" value="ANK"/>
    <property type="match status" value="20"/>
</dbReference>
<dbReference type="PROSITE" id="PS50088">
    <property type="entry name" value="ANK_REPEAT"/>
    <property type="match status" value="15"/>
</dbReference>
<dbReference type="InterPro" id="IPR002110">
    <property type="entry name" value="Ankyrin_rpt"/>
</dbReference>
<feature type="repeat" description="ANK" evidence="3">
    <location>
        <begin position="1636"/>
        <end position="1668"/>
    </location>
</feature>
<sequence>MDGSSETEETERLPSTLQIEQDTSILPEENFVPKTQLLNAAKIIQLEKSLEIPAQNSEQEPLPGEEKTEAAYESTKTFLKRSGTTDRGKDFENIVIANVILSLLSNPTITDFYISSNDDDFGAFDDVVIELHTGSKIETKAIQLKHSEQEKLLSIQHLKTKNEKANFGIRKYFESFQNIHSRAQEFLLFTNLKFVASEETKFQLEGEDFDIKSLRLTIPEGGLKFSDGVDYYYKFEVVEGEWTRQNPVKFEAYKAFFGKFCLHTDQKNVVALETSTFKEFTEAFSSNKDTFQKYVRVITEWNIQKGKKDKLNKEWMERAITLLLVGPQIEPLYVGLVNDKMKILRQAISYFDITLVEENGSKVVKELWGDFDTNNLHVVNKLRKKYCFPCEYIQDVKNLDGLILAQLLWLMDQSPLILRENSSVHKAIQLCRHQKFVLVVDNDETKECMKGRSVFQNLSNLTTNVILYEKIMQTFTVSLQGKEDLSLEAAFGNNKEFLTHVSTTNLTQMLHGPCYINGDKEDLVDPYIERNFTRNTIDIKFLENASHTTLIIVNCGRNFGKMDHRKHVLAHTEDISNFLNNPKPNLSKPKIYISRNEFTHSEFQKVCQKASNFKLIKAIHFFKLLSTGNLAWIRSKGDVCDIDNFKIFDDFLHENEFWSCDDNKIRLITADPGMGKTELVKSLKNKCASEYLTVTVSPKDVNAFFENLELGQTDLTSSFQRFIFNQKFACYGQMDREFFKLCLERKLVVYIWDGLDEFLGEHLGDLSKVIVTLSEMGFIQWITSRQHLRSFLENEFSVVSVSISQFSESEQEDYIRKRLVSFVPDQTIEATIKNIKTTFAFIKHEDILGVPLQIFMLTEIVRQNNTKLNYELFTNEFLLTDLYHYFIQQKFTIFYRNEVPEDQQQPFLKRLLSDKTNETLRHYEKLALKVIFPEDILDQLNIDCRSSANLFEDPPVGLITKFENNVPQFLHVSFAEYFVASYFSKNFDHIPFYTFFSDKYTNVRFFFDLLLAKDSPAHIAVLYKKFELLETLDDEKLTRKDAAGRSALHLICSYGQKHPRLEVVQDGGRFLIQDKTTVNGIDTPEYFKAVMFLLEKCDVSEEDTLMEITPLLYARESESLGAEMKILQTQELSLKQTHNKLDSINILYYSVLRGCDDLLQVFFSKEKGSISEGFARRLLMIACKKGYDKIVEYLVTCGVEVNRCDKNGRTPLHVASRNGHEKTVQCLVKLGAEVDLCNEEGRTPLYIAACYGYKRTVEVLVKSGAAVNRADNYGRTPLLPAALYGYTKTVKCLVESGAEIAKADMYGRVPLYVAAEYGHERVVRYLVKLGADVNGRDNYDQTALYAAAENGHEGNVRFLLKSGAVVDSASNYGRTPLQQAACHGHQEVVEWLVRFGGEINHRDRYGRTPLYVASEYGQERTVRYLVELGADVDGKDNYDQTAIYAAAENGHEGNVRCLVEWGATIDSPSDFSRTPLQQAACHGHLTIVEYLVLLGAEINHADQIGRTPLYVASEYGREPTVEYLVASGASVNTKDKFAQTPLFAACENGHKKIVQFLVKSGAEVNGANQNGRMPLYIASRNGHEQTIEVLLKLCAEINRPDNYGRTSLLIASHQGHEKAVQCLVKYGADVNYADMYGRTPLYVASEYGFEKIVQLLVKYGAHVNFRDKFEQTPLYGASEKGHKKVVECLVELGADVNVRNESGQTVEQVAFENGHQEVVEMLVKYREVSNRG</sequence>
<feature type="repeat" description="ANK" evidence="3">
    <location>
        <begin position="1603"/>
        <end position="1635"/>
    </location>
</feature>
<feature type="repeat" description="ANK" evidence="3">
    <location>
        <begin position="1570"/>
        <end position="1602"/>
    </location>
</feature>
<organism evidence="5 6">
    <name type="scientific">Zophobas morio</name>
    <dbReference type="NCBI Taxonomy" id="2755281"/>
    <lineage>
        <taxon>Eukaryota</taxon>
        <taxon>Metazoa</taxon>
        <taxon>Ecdysozoa</taxon>
        <taxon>Arthropoda</taxon>
        <taxon>Hexapoda</taxon>
        <taxon>Insecta</taxon>
        <taxon>Pterygota</taxon>
        <taxon>Neoptera</taxon>
        <taxon>Endopterygota</taxon>
        <taxon>Coleoptera</taxon>
        <taxon>Polyphaga</taxon>
        <taxon>Cucujiformia</taxon>
        <taxon>Tenebrionidae</taxon>
        <taxon>Zophobas</taxon>
    </lineage>
</organism>
<feature type="repeat" description="ANK" evidence="3">
    <location>
        <begin position="1537"/>
        <end position="1569"/>
    </location>
</feature>
<dbReference type="PANTHER" id="PTHR24171">
    <property type="entry name" value="ANKYRIN REPEAT DOMAIN-CONTAINING PROTEIN 39-RELATED"/>
    <property type="match status" value="1"/>
</dbReference>
<feature type="repeat" description="ANK" evidence="3">
    <location>
        <begin position="1207"/>
        <end position="1239"/>
    </location>
</feature>
<dbReference type="Proteomes" id="UP001168821">
    <property type="component" value="Unassembled WGS sequence"/>
</dbReference>
<gene>
    <name evidence="5" type="ORF">Zmor_018875</name>
</gene>
<feature type="repeat" description="ANK" evidence="3">
    <location>
        <begin position="1504"/>
        <end position="1536"/>
    </location>
</feature>
<name>A0AA38ICT7_9CUCU</name>
<feature type="repeat" description="ANK" evidence="3">
    <location>
        <begin position="1306"/>
        <end position="1338"/>
    </location>
</feature>
<dbReference type="PRINTS" id="PR01415">
    <property type="entry name" value="ANKYRIN"/>
</dbReference>
<protein>
    <submittedName>
        <fullName evidence="5">Uncharacterized protein</fullName>
    </submittedName>
</protein>
<evidence type="ECO:0000256" key="2">
    <source>
        <dbReference type="ARBA" id="ARBA00023043"/>
    </source>
</evidence>
<feature type="repeat" description="ANK" evidence="3">
    <location>
        <begin position="1240"/>
        <end position="1272"/>
    </location>
</feature>
<feature type="compositionally biased region" description="Polar residues" evidence="4">
    <location>
        <begin position="13"/>
        <end position="24"/>
    </location>
</feature>
<proteinExistence type="predicted"/>
<dbReference type="PANTHER" id="PTHR24171:SF9">
    <property type="entry name" value="ANKYRIN REPEAT DOMAIN-CONTAINING PROTEIN 39"/>
    <property type="match status" value="1"/>
</dbReference>
<feature type="repeat" description="ANK" evidence="3">
    <location>
        <begin position="1273"/>
        <end position="1305"/>
    </location>
</feature>
<evidence type="ECO:0000313" key="5">
    <source>
        <dbReference type="EMBL" id="KAJ3652953.1"/>
    </source>
</evidence>
<accession>A0AA38ICT7</accession>
<feature type="region of interest" description="Disordered" evidence="4">
    <location>
        <begin position="1"/>
        <end position="28"/>
    </location>
</feature>
<dbReference type="PROSITE" id="PS50297">
    <property type="entry name" value="ANK_REP_REGION"/>
    <property type="match status" value="14"/>
</dbReference>
<evidence type="ECO:0000256" key="4">
    <source>
        <dbReference type="SAM" id="MobiDB-lite"/>
    </source>
</evidence>
<dbReference type="Pfam" id="PF13637">
    <property type="entry name" value="Ank_4"/>
    <property type="match status" value="2"/>
</dbReference>
<dbReference type="InterPro" id="IPR027417">
    <property type="entry name" value="P-loop_NTPase"/>
</dbReference>
<keyword evidence="6" id="KW-1185">Reference proteome</keyword>
<dbReference type="Gene3D" id="3.40.50.300">
    <property type="entry name" value="P-loop containing nucleotide triphosphate hydrolases"/>
    <property type="match status" value="1"/>
</dbReference>
<keyword evidence="2 3" id="KW-0040">ANK repeat</keyword>
<dbReference type="Pfam" id="PF00023">
    <property type="entry name" value="Ank"/>
    <property type="match status" value="2"/>
</dbReference>
<dbReference type="SUPFAM" id="SSF48403">
    <property type="entry name" value="Ankyrin repeat"/>
    <property type="match status" value="2"/>
</dbReference>
<feature type="repeat" description="ANK" evidence="3">
    <location>
        <begin position="1471"/>
        <end position="1503"/>
    </location>
</feature>
<feature type="repeat" description="ANK" evidence="3">
    <location>
        <begin position="1438"/>
        <end position="1470"/>
    </location>
</feature>
<dbReference type="Pfam" id="PF12796">
    <property type="entry name" value="Ank_2"/>
    <property type="match status" value="4"/>
</dbReference>
<feature type="repeat" description="ANK" evidence="3">
    <location>
        <begin position="1669"/>
        <end position="1701"/>
    </location>
</feature>